<dbReference type="InterPro" id="IPR024775">
    <property type="entry name" value="DinB-like"/>
</dbReference>
<dbReference type="EMBL" id="SJPH01000009">
    <property type="protein sequence ID" value="TWT41437.1"/>
    <property type="molecule type" value="Genomic_DNA"/>
</dbReference>
<dbReference type="OrthoDB" id="268680at2"/>
<dbReference type="SUPFAM" id="SSF109854">
    <property type="entry name" value="DinB/YfiT-like putative metalloenzymes"/>
    <property type="match status" value="1"/>
</dbReference>
<dbReference type="Gene3D" id="1.20.120.450">
    <property type="entry name" value="dinb family like domain"/>
    <property type="match status" value="1"/>
</dbReference>
<gene>
    <name evidence="2" type="ORF">Pla111_31520</name>
</gene>
<keyword evidence="3" id="KW-1185">Reference proteome</keyword>
<protein>
    <submittedName>
        <fullName evidence="2">DinB superfamily protein</fullName>
    </submittedName>
</protein>
<dbReference type="Proteomes" id="UP000318995">
    <property type="component" value="Unassembled WGS sequence"/>
</dbReference>
<organism evidence="2 3">
    <name type="scientific">Botrimarina hoheduenensis</name>
    <dbReference type="NCBI Taxonomy" id="2528000"/>
    <lineage>
        <taxon>Bacteria</taxon>
        <taxon>Pseudomonadati</taxon>
        <taxon>Planctomycetota</taxon>
        <taxon>Planctomycetia</taxon>
        <taxon>Pirellulales</taxon>
        <taxon>Lacipirellulaceae</taxon>
        <taxon>Botrimarina</taxon>
    </lineage>
</organism>
<dbReference type="RefSeq" id="WP_146575341.1">
    <property type="nucleotide sequence ID" value="NZ_SJPH01000009.1"/>
</dbReference>
<accession>A0A5C5VTH5</accession>
<reference evidence="2 3" key="1">
    <citation type="submission" date="2019-02" db="EMBL/GenBank/DDBJ databases">
        <title>Deep-cultivation of Planctomycetes and their phenomic and genomic characterization uncovers novel biology.</title>
        <authorList>
            <person name="Wiegand S."/>
            <person name="Jogler M."/>
            <person name="Boedeker C."/>
            <person name="Pinto D."/>
            <person name="Vollmers J."/>
            <person name="Rivas-Marin E."/>
            <person name="Kohn T."/>
            <person name="Peeters S.H."/>
            <person name="Heuer A."/>
            <person name="Rast P."/>
            <person name="Oberbeckmann S."/>
            <person name="Bunk B."/>
            <person name="Jeske O."/>
            <person name="Meyerdierks A."/>
            <person name="Storesund J.E."/>
            <person name="Kallscheuer N."/>
            <person name="Luecker S."/>
            <person name="Lage O.M."/>
            <person name="Pohl T."/>
            <person name="Merkel B.J."/>
            <person name="Hornburger P."/>
            <person name="Mueller R.-W."/>
            <person name="Bruemmer F."/>
            <person name="Labrenz M."/>
            <person name="Spormann A.M."/>
            <person name="Op Den Camp H."/>
            <person name="Overmann J."/>
            <person name="Amann R."/>
            <person name="Jetten M.S.M."/>
            <person name="Mascher T."/>
            <person name="Medema M.H."/>
            <person name="Devos D.P."/>
            <person name="Kaster A.-K."/>
            <person name="Ovreas L."/>
            <person name="Rohde M."/>
            <person name="Galperin M.Y."/>
            <person name="Jogler C."/>
        </authorList>
    </citation>
    <scope>NUCLEOTIDE SEQUENCE [LARGE SCALE GENOMIC DNA]</scope>
    <source>
        <strain evidence="2 3">Pla111</strain>
    </source>
</reference>
<dbReference type="Pfam" id="PF12867">
    <property type="entry name" value="DinB_2"/>
    <property type="match status" value="1"/>
</dbReference>
<dbReference type="AlphaFoldDB" id="A0A5C5VTH5"/>
<proteinExistence type="predicted"/>
<sequence length="161" mass="17294">MVSADALLFSYRWGAETLQKLTADIADDKFAEQPIPGINHPAWLVGHVSLYNDVIAALLRGQAFDNPWDAPCGKNSQPLADRAAYGSKTAILDQFQSGYEDAAAVMAEAHAAAWEAPLAHPTWGKQFATVAPAVVYLATTHLGLHVGQLSGWRRAAGMPRV</sequence>
<name>A0A5C5VTH5_9BACT</name>
<evidence type="ECO:0000313" key="3">
    <source>
        <dbReference type="Proteomes" id="UP000318995"/>
    </source>
</evidence>
<dbReference type="InterPro" id="IPR034660">
    <property type="entry name" value="DinB/YfiT-like"/>
</dbReference>
<feature type="domain" description="DinB-like" evidence="1">
    <location>
        <begin position="13"/>
        <end position="149"/>
    </location>
</feature>
<evidence type="ECO:0000259" key="1">
    <source>
        <dbReference type="Pfam" id="PF12867"/>
    </source>
</evidence>
<evidence type="ECO:0000313" key="2">
    <source>
        <dbReference type="EMBL" id="TWT41437.1"/>
    </source>
</evidence>
<comment type="caution">
    <text evidence="2">The sequence shown here is derived from an EMBL/GenBank/DDBJ whole genome shotgun (WGS) entry which is preliminary data.</text>
</comment>